<accession>A0A380C2F4</accession>
<dbReference type="EMBL" id="UGYW01000002">
    <property type="protein sequence ID" value="SUJ11745.1"/>
    <property type="molecule type" value="Genomic_DNA"/>
</dbReference>
<dbReference type="AlphaFoldDB" id="A0A380C2F4"/>
<dbReference type="Proteomes" id="UP000254893">
    <property type="component" value="Unassembled WGS sequence"/>
</dbReference>
<organism evidence="1 2">
    <name type="scientific">Sphingobacterium spiritivorum</name>
    <name type="common">Flavobacterium spiritivorum</name>
    <dbReference type="NCBI Taxonomy" id="258"/>
    <lineage>
        <taxon>Bacteria</taxon>
        <taxon>Pseudomonadati</taxon>
        <taxon>Bacteroidota</taxon>
        <taxon>Sphingobacteriia</taxon>
        <taxon>Sphingobacteriales</taxon>
        <taxon>Sphingobacteriaceae</taxon>
        <taxon>Sphingobacterium</taxon>
    </lineage>
</organism>
<proteinExistence type="predicted"/>
<evidence type="ECO:0000313" key="2">
    <source>
        <dbReference type="Proteomes" id="UP000254893"/>
    </source>
</evidence>
<name>A0A380C2F4_SPHSI</name>
<reference evidence="1 2" key="1">
    <citation type="submission" date="2018-06" db="EMBL/GenBank/DDBJ databases">
        <authorList>
            <consortium name="Pathogen Informatics"/>
            <person name="Doyle S."/>
        </authorList>
    </citation>
    <scope>NUCLEOTIDE SEQUENCE [LARGE SCALE GENOMIC DNA]</scope>
    <source>
        <strain evidence="1 2">NCTC11388</strain>
    </source>
</reference>
<sequence length="54" mass="6337">MTSPLLFSGRQCLFNDNNIHILKNKYIKVTIEVIKRHLQFVDLYKASFGTPIRD</sequence>
<evidence type="ECO:0000313" key="1">
    <source>
        <dbReference type="EMBL" id="SUJ11745.1"/>
    </source>
</evidence>
<protein>
    <submittedName>
        <fullName evidence="1">Uncharacterized protein</fullName>
    </submittedName>
</protein>
<gene>
    <name evidence="1" type="ORF">NCTC11388_02154</name>
</gene>